<reference evidence="9" key="1">
    <citation type="submission" date="2016-11" db="UniProtKB">
        <authorList>
            <consortium name="WormBaseParasite"/>
        </authorList>
    </citation>
    <scope>IDENTIFICATION</scope>
</reference>
<evidence type="ECO:0000256" key="6">
    <source>
        <dbReference type="RuleBase" id="RU000382"/>
    </source>
</evidence>
<accession>A0A1I8FA17</accession>
<keyword evidence="5 6" id="KW-0456">Lyase</keyword>
<keyword evidence="8" id="KW-1185">Reference proteome</keyword>
<evidence type="ECO:0000256" key="5">
    <source>
        <dbReference type="ARBA" id="ARBA00023239"/>
    </source>
</evidence>
<dbReference type="GO" id="GO:0005737">
    <property type="term" value="C:cytoplasm"/>
    <property type="evidence" value="ECO:0007669"/>
    <property type="project" value="TreeGrafter"/>
</dbReference>
<dbReference type="Gene3D" id="3.40.640.10">
    <property type="entry name" value="Type I PLP-dependent aspartate aminotransferase-like (Major domain)"/>
    <property type="match status" value="2"/>
</dbReference>
<dbReference type="GO" id="GO:0030170">
    <property type="term" value="F:pyridoxal phosphate binding"/>
    <property type="evidence" value="ECO:0007669"/>
    <property type="project" value="InterPro"/>
</dbReference>
<comment type="similarity">
    <text evidence="2 6">Belongs to the group II decarboxylase family.</text>
</comment>
<evidence type="ECO:0000256" key="7">
    <source>
        <dbReference type="SAM" id="MobiDB-lite"/>
    </source>
</evidence>
<dbReference type="InterPro" id="IPR015421">
    <property type="entry name" value="PyrdxlP-dep_Trfase_major"/>
</dbReference>
<name>A0A1I8FA17_9PLAT</name>
<comment type="cofactor">
    <cofactor evidence="1 6">
        <name>pyridoxal 5'-phosphate</name>
        <dbReference type="ChEBI" id="CHEBI:597326"/>
    </cofactor>
</comment>
<feature type="region of interest" description="Disordered" evidence="7">
    <location>
        <begin position="405"/>
        <end position="427"/>
    </location>
</feature>
<keyword evidence="4 6" id="KW-0663">Pyridoxal phosphate</keyword>
<dbReference type="InterPro" id="IPR002129">
    <property type="entry name" value="PyrdxlP-dep_de-COase"/>
</dbReference>
<keyword evidence="3" id="KW-0210">Decarboxylase</keyword>
<evidence type="ECO:0000256" key="2">
    <source>
        <dbReference type="ARBA" id="ARBA00009533"/>
    </source>
</evidence>
<dbReference type="WBParaSite" id="maker-unitig_26566-snap-gene-0.2-mRNA-1">
    <property type="protein sequence ID" value="maker-unitig_26566-snap-gene-0.2-mRNA-1"/>
    <property type="gene ID" value="maker-unitig_26566-snap-gene-0.2"/>
</dbReference>
<organism evidence="8 9">
    <name type="scientific">Macrostomum lignano</name>
    <dbReference type="NCBI Taxonomy" id="282301"/>
    <lineage>
        <taxon>Eukaryota</taxon>
        <taxon>Metazoa</taxon>
        <taxon>Spiralia</taxon>
        <taxon>Lophotrochozoa</taxon>
        <taxon>Platyhelminthes</taxon>
        <taxon>Rhabditophora</taxon>
        <taxon>Macrostomorpha</taxon>
        <taxon>Macrostomida</taxon>
        <taxon>Macrostomidae</taxon>
        <taxon>Macrostomum</taxon>
    </lineage>
</organism>
<dbReference type="AlphaFoldDB" id="A0A1I8FA17"/>
<evidence type="ECO:0000256" key="3">
    <source>
        <dbReference type="ARBA" id="ARBA00022793"/>
    </source>
</evidence>
<dbReference type="InterPro" id="IPR015424">
    <property type="entry name" value="PyrdxlP-dep_Trfase"/>
</dbReference>
<dbReference type="SUPFAM" id="SSF53383">
    <property type="entry name" value="PLP-dependent transferases"/>
    <property type="match status" value="1"/>
</dbReference>
<evidence type="ECO:0000313" key="8">
    <source>
        <dbReference type="Proteomes" id="UP000095280"/>
    </source>
</evidence>
<dbReference type="GO" id="GO:0009449">
    <property type="term" value="P:gamma-aminobutyric acid biosynthetic process"/>
    <property type="evidence" value="ECO:0007669"/>
    <property type="project" value="TreeGrafter"/>
</dbReference>
<dbReference type="PANTHER" id="PTHR45677">
    <property type="entry name" value="GLUTAMATE DECARBOXYLASE-RELATED"/>
    <property type="match status" value="1"/>
</dbReference>
<dbReference type="PANTHER" id="PTHR45677:SF10">
    <property type="entry name" value="GLUTAMATE DECARBOXYLASE"/>
    <property type="match status" value="1"/>
</dbReference>
<evidence type="ECO:0000313" key="9">
    <source>
        <dbReference type="WBParaSite" id="maker-unitig_26566-snap-gene-0.2-mRNA-1"/>
    </source>
</evidence>
<protein>
    <submittedName>
        <fullName evidence="9">Cysteine sulfinic acid decarboxylase</fullName>
    </submittedName>
</protein>
<dbReference type="GO" id="GO:0004351">
    <property type="term" value="F:glutamate decarboxylase activity"/>
    <property type="evidence" value="ECO:0007669"/>
    <property type="project" value="TreeGrafter"/>
</dbReference>
<sequence length="487" mass="53391">DAASEQGYEGTVSFITEVVDLLLEYLHRINDPATRCWTFTTLTSCGEALSHCLEIPVEPRDLEQILSDCKETLKYAVKTGTRASSTSSRRALTSSPWLREWLTAATNTNMLFTYEIAPVFVLMEEVTLQKMREHIGWESGDGILAPGGSISNLYAAMVARYNRFPEVKMRGMRAVPELAMFTSKDAHYSVKKSAAILGMGMDSVYLVDTDNRCCPSTGAADRTRPQPRSGALLRQRHRRHTTVLGAFDPLDAIADVVRAGTGSGSTWTRPGAAACCSASDTATCWPGCSVPTRARDLLPERHIGLLQGCNGMQADYLFQQDKQYDVSYDTGDKSIQCGRRNDIFQSLAVLEGQGLREQVDYLIDLANYLCQQLRSVARLRDGDGETRLCQRVCFLVRAEKFRSMKPGTGEATAPSTSEGADDGERTTMVGYQPLGNLPNFFRMIVSNPAATEADIDFLLDCIEKYSAEIFDDQPDEAGIGGGGGPAQ</sequence>
<proteinExistence type="inferred from homology"/>
<dbReference type="Proteomes" id="UP000095280">
    <property type="component" value="Unplaced"/>
</dbReference>
<evidence type="ECO:0000256" key="4">
    <source>
        <dbReference type="ARBA" id="ARBA00022898"/>
    </source>
</evidence>
<evidence type="ECO:0000256" key="1">
    <source>
        <dbReference type="ARBA" id="ARBA00001933"/>
    </source>
</evidence>
<dbReference type="Gene3D" id="3.90.1150.170">
    <property type="match status" value="2"/>
</dbReference>
<dbReference type="Pfam" id="PF00282">
    <property type="entry name" value="Pyridoxal_deC"/>
    <property type="match status" value="2"/>
</dbReference>